<dbReference type="OrthoDB" id="129306at2"/>
<name>Q02AH1_SOLUE</name>
<dbReference type="STRING" id="234267.Acid_0952"/>
<dbReference type="EMBL" id="CP000473">
    <property type="protein sequence ID" value="ABJ81951.1"/>
    <property type="molecule type" value="Genomic_DNA"/>
</dbReference>
<dbReference type="HOGENOM" id="CLU_1843798_0_0_0"/>
<accession>Q02AH1</accession>
<proteinExistence type="predicted"/>
<evidence type="ECO:0000313" key="1">
    <source>
        <dbReference type="EMBL" id="ABJ81951.1"/>
    </source>
</evidence>
<reference evidence="1" key="1">
    <citation type="submission" date="2006-10" db="EMBL/GenBank/DDBJ databases">
        <title>Complete sequence of Solibacter usitatus Ellin6076.</title>
        <authorList>
            <consortium name="US DOE Joint Genome Institute"/>
            <person name="Copeland A."/>
            <person name="Lucas S."/>
            <person name="Lapidus A."/>
            <person name="Barry K."/>
            <person name="Detter J.C."/>
            <person name="Glavina del Rio T."/>
            <person name="Hammon N."/>
            <person name="Israni S."/>
            <person name="Dalin E."/>
            <person name="Tice H."/>
            <person name="Pitluck S."/>
            <person name="Thompson L.S."/>
            <person name="Brettin T."/>
            <person name="Bruce D."/>
            <person name="Han C."/>
            <person name="Tapia R."/>
            <person name="Gilna P."/>
            <person name="Schmutz J."/>
            <person name="Larimer F."/>
            <person name="Land M."/>
            <person name="Hauser L."/>
            <person name="Kyrpides N."/>
            <person name="Mikhailova N."/>
            <person name="Janssen P.H."/>
            <person name="Kuske C.R."/>
            <person name="Richardson P."/>
        </authorList>
    </citation>
    <scope>NUCLEOTIDE SEQUENCE</scope>
    <source>
        <strain evidence="1">Ellin6076</strain>
    </source>
</reference>
<protein>
    <recommendedName>
        <fullName evidence="2">STAS domain-containing protein</fullName>
    </recommendedName>
</protein>
<dbReference type="KEGG" id="sus:Acid_0952"/>
<gene>
    <name evidence="1" type="ordered locus">Acid_0952</name>
</gene>
<dbReference type="InParanoid" id="Q02AH1"/>
<organism evidence="1">
    <name type="scientific">Solibacter usitatus (strain Ellin6076)</name>
    <dbReference type="NCBI Taxonomy" id="234267"/>
    <lineage>
        <taxon>Bacteria</taxon>
        <taxon>Pseudomonadati</taxon>
        <taxon>Acidobacteriota</taxon>
        <taxon>Terriglobia</taxon>
        <taxon>Bryobacterales</taxon>
        <taxon>Solibacteraceae</taxon>
        <taxon>Candidatus Solibacter</taxon>
    </lineage>
</organism>
<sequence>MNTHTGEEIRFEGIHCELRIQQFPGGIVVLRIAGSDVGEFGDAPMLRLNERLAGGDAIDLFIDAREVRGASIEVSGEWARWLGAHRIQLRQVSMLTGSRYVQITADFVRRFADLQSVMKVYTDAQAFDSDLAATLGAVR</sequence>
<evidence type="ECO:0008006" key="2">
    <source>
        <dbReference type="Google" id="ProtNLM"/>
    </source>
</evidence>
<dbReference type="AlphaFoldDB" id="Q02AH1"/>